<reference evidence="2 3" key="1">
    <citation type="journal article" date="2019" name="Sci. Rep.">
        <title>A high-quality genome of Eragrostis curvula grass provides insights into Poaceae evolution and supports new strategies to enhance forage quality.</title>
        <authorList>
            <person name="Carballo J."/>
            <person name="Santos B.A.C.M."/>
            <person name="Zappacosta D."/>
            <person name="Garbus I."/>
            <person name="Selva J.P."/>
            <person name="Gallo C.A."/>
            <person name="Diaz A."/>
            <person name="Albertini E."/>
            <person name="Caccamo M."/>
            <person name="Echenique V."/>
        </authorList>
    </citation>
    <scope>NUCLEOTIDE SEQUENCE [LARGE SCALE GENOMIC DNA]</scope>
    <source>
        <strain evidence="3">cv. Victoria</strain>
        <tissue evidence="2">Leaf</tissue>
    </source>
</reference>
<comment type="caution">
    <text evidence="2">The sequence shown here is derived from an EMBL/GenBank/DDBJ whole genome shotgun (WGS) entry which is preliminary data.</text>
</comment>
<organism evidence="2 3">
    <name type="scientific">Eragrostis curvula</name>
    <name type="common">weeping love grass</name>
    <dbReference type="NCBI Taxonomy" id="38414"/>
    <lineage>
        <taxon>Eukaryota</taxon>
        <taxon>Viridiplantae</taxon>
        <taxon>Streptophyta</taxon>
        <taxon>Embryophyta</taxon>
        <taxon>Tracheophyta</taxon>
        <taxon>Spermatophyta</taxon>
        <taxon>Magnoliopsida</taxon>
        <taxon>Liliopsida</taxon>
        <taxon>Poales</taxon>
        <taxon>Poaceae</taxon>
        <taxon>PACMAD clade</taxon>
        <taxon>Chloridoideae</taxon>
        <taxon>Eragrostideae</taxon>
        <taxon>Eragrostidinae</taxon>
        <taxon>Eragrostis</taxon>
    </lineage>
</organism>
<name>A0A5J9UNJ9_9POAL</name>
<dbReference type="AlphaFoldDB" id="A0A5J9UNJ9"/>
<dbReference type="Proteomes" id="UP000324897">
    <property type="component" value="Chromosome 2"/>
</dbReference>
<gene>
    <name evidence="2" type="ORF">EJB05_27500</name>
</gene>
<keyword evidence="3" id="KW-1185">Reference proteome</keyword>
<protein>
    <submittedName>
        <fullName evidence="2">Uncharacterized protein</fullName>
    </submittedName>
</protein>
<sequence>MPRRRPPPLGPRGRLLTASRIRLDLFGAAARLAQKRRAICAAERITLLQFGDYNLLLDLTADIAQRRLFLRLRRVTKASVAESKARLIRCKVFTKFPGQGQGLRSLSRCVPDRDRRLILLGSLTDTKTETVALAHIAHADGLNDLGLDGPRRSGGCGPWRQLERHDGASADLQGDS</sequence>
<dbReference type="Gramene" id="TVU25025">
    <property type="protein sequence ID" value="TVU25025"/>
    <property type="gene ID" value="EJB05_27500"/>
</dbReference>
<proteinExistence type="predicted"/>
<evidence type="ECO:0000313" key="3">
    <source>
        <dbReference type="Proteomes" id="UP000324897"/>
    </source>
</evidence>
<evidence type="ECO:0000313" key="2">
    <source>
        <dbReference type="EMBL" id="TVU25025.1"/>
    </source>
</evidence>
<accession>A0A5J9UNJ9</accession>
<dbReference type="EMBL" id="RWGY01000013">
    <property type="protein sequence ID" value="TVU25025.1"/>
    <property type="molecule type" value="Genomic_DNA"/>
</dbReference>
<feature type="region of interest" description="Disordered" evidence="1">
    <location>
        <begin position="156"/>
        <end position="176"/>
    </location>
</feature>
<evidence type="ECO:0000256" key="1">
    <source>
        <dbReference type="SAM" id="MobiDB-lite"/>
    </source>
</evidence>